<name>A0A8X7SD54_BRACI</name>
<proteinExistence type="predicted"/>
<feature type="compositionally biased region" description="Basic and acidic residues" evidence="1">
    <location>
        <begin position="148"/>
        <end position="165"/>
    </location>
</feature>
<feature type="compositionally biased region" description="Low complexity" evidence="1">
    <location>
        <begin position="45"/>
        <end position="57"/>
    </location>
</feature>
<accession>A0A8X7SD54</accession>
<evidence type="ECO:0000313" key="2">
    <source>
        <dbReference type="EMBL" id="KAG2304063.1"/>
    </source>
</evidence>
<gene>
    <name evidence="2" type="ORF">Bca52824_032714</name>
</gene>
<dbReference type="AlphaFoldDB" id="A0A8X7SD54"/>
<protein>
    <submittedName>
        <fullName evidence="2">Uncharacterized protein</fullName>
    </submittedName>
</protein>
<feature type="compositionally biased region" description="Polar residues" evidence="1">
    <location>
        <begin position="18"/>
        <end position="29"/>
    </location>
</feature>
<keyword evidence="3" id="KW-1185">Reference proteome</keyword>
<sequence>MDLKPPLIGDSFHPSVKISDSSTSAQPTVSPDPRWPSKCRWSIESSSPTTSTPCTVSTEKEISADTKLVSTPPVPIVKDGKAEISYQLDVVDLVPNPMDSDETLTQKLGEIDSSGIDASVATDDSVTLPEIVHQTEEKAAADSITRSHRNDEPKSHRSKSLDHIWAKSTRRRSDLPNSIDKTDFPDPSGSNPGASGRDREYGGNSRR</sequence>
<evidence type="ECO:0000313" key="3">
    <source>
        <dbReference type="Proteomes" id="UP000886595"/>
    </source>
</evidence>
<organism evidence="2 3">
    <name type="scientific">Brassica carinata</name>
    <name type="common">Ethiopian mustard</name>
    <name type="synonym">Abyssinian cabbage</name>
    <dbReference type="NCBI Taxonomy" id="52824"/>
    <lineage>
        <taxon>Eukaryota</taxon>
        <taxon>Viridiplantae</taxon>
        <taxon>Streptophyta</taxon>
        <taxon>Embryophyta</taxon>
        <taxon>Tracheophyta</taxon>
        <taxon>Spermatophyta</taxon>
        <taxon>Magnoliopsida</taxon>
        <taxon>eudicotyledons</taxon>
        <taxon>Gunneridae</taxon>
        <taxon>Pentapetalae</taxon>
        <taxon>rosids</taxon>
        <taxon>malvids</taxon>
        <taxon>Brassicales</taxon>
        <taxon>Brassicaceae</taxon>
        <taxon>Brassiceae</taxon>
        <taxon>Brassica</taxon>
    </lineage>
</organism>
<comment type="caution">
    <text evidence="2">The sequence shown here is derived from an EMBL/GenBank/DDBJ whole genome shotgun (WGS) entry which is preliminary data.</text>
</comment>
<feature type="region of interest" description="Disordered" evidence="1">
    <location>
        <begin position="110"/>
        <end position="207"/>
    </location>
</feature>
<dbReference type="EMBL" id="JAAMPC010000007">
    <property type="protein sequence ID" value="KAG2304063.1"/>
    <property type="molecule type" value="Genomic_DNA"/>
</dbReference>
<dbReference type="Proteomes" id="UP000886595">
    <property type="component" value="Unassembled WGS sequence"/>
</dbReference>
<feature type="region of interest" description="Disordered" evidence="1">
    <location>
        <begin position="1"/>
        <end position="62"/>
    </location>
</feature>
<evidence type="ECO:0000256" key="1">
    <source>
        <dbReference type="SAM" id="MobiDB-lite"/>
    </source>
</evidence>
<reference evidence="2 3" key="1">
    <citation type="submission" date="2020-02" db="EMBL/GenBank/DDBJ databases">
        <authorList>
            <person name="Ma Q."/>
            <person name="Huang Y."/>
            <person name="Song X."/>
            <person name="Pei D."/>
        </authorList>
    </citation>
    <scope>NUCLEOTIDE SEQUENCE [LARGE SCALE GENOMIC DNA]</scope>
    <source>
        <strain evidence="2">Sxm20200214</strain>
        <tissue evidence="2">Leaf</tissue>
    </source>
</reference>